<evidence type="ECO:0000313" key="1">
    <source>
        <dbReference type="EMBL" id="KKL06630.1"/>
    </source>
</evidence>
<sequence length="199" mass="23009">MGRPSKLTAERQAWERREGETAKAFGMFTAYLNMKPAERSYRNLAKMYNKNGTYVTQISRWASKWEWQARLLAWTEWQAANTRSGYDIAREEVQKTTQNLTRIMLSFAGKASRQMSDGIIDISELDVLSRAMMRILDQARQEFDYLPIQRSKVETWQDQAIADIREGKIEYKDLADAFDTDLATQLFTRAGVPVSNTTD</sequence>
<dbReference type="AlphaFoldDB" id="A0A0F9AAY7"/>
<gene>
    <name evidence="1" type="ORF">LCGC14_2594100</name>
</gene>
<comment type="caution">
    <text evidence="1">The sequence shown here is derived from an EMBL/GenBank/DDBJ whole genome shotgun (WGS) entry which is preliminary data.</text>
</comment>
<name>A0A0F9AAY7_9ZZZZ</name>
<accession>A0A0F9AAY7</accession>
<protein>
    <submittedName>
        <fullName evidence="1">Uncharacterized protein</fullName>
    </submittedName>
</protein>
<organism evidence="1">
    <name type="scientific">marine sediment metagenome</name>
    <dbReference type="NCBI Taxonomy" id="412755"/>
    <lineage>
        <taxon>unclassified sequences</taxon>
        <taxon>metagenomes</taxon>
        <taxon>ecological metagenomes</taxon>
    </lineage>
</organism>
<proteinExistence type="predicted"/>
<reference evidence="1" key="1">
    <citation type="journal article" date="2015" name="Nature">
        <title>Complex archaea that bridge the gap between prokaryotes and eukaryotes.</title>
        <authorList>
            <person name="Spang A."/>
            <person name="Saw J.H."/>
            <person name="Jorgensen S.L."/>
            <person name="Zaremba-Niedzwiedzka K."/>
            <person name="Martijn J."/>
            <person name="Lind A.E."/>
            <person name="van Eijk R."/>
            <person name="Schleper C."/>
            <person name="Guy L."/>
            <person name="Ettema T.J."/>
        </authorList>
    </citation>
    <scope>NUCLEOTIDE SEQUENCE</scope>
</reference>
<dbReference type="EMBL" id="LAZR01043627">
    <property type="protein sequence ID" value="KKL06630.1"/>
    <property type="molecule type" value="Genomic_DNA"/>
</dbReference>